<evidence type="ECO:0000313" key="3">
    <source>
        <dbReference type="Proteomes" id="UP001333818"/>
    </source>
</evidence>
<organism evidence="2 3">
    <name type="scientific">Tumidithrix elongata BACA0141</name>
    <dbReference type="NCBI Taxonomy" id="2716417"/>
    <lineage>
        <taxon>Bacteria</taxon>
        <taxon>Bacillati</taxon>
        <taxon>Cyanobacteriota</taxon>
        <taxon>Cyanophyceae</taxon>
        <taxon>Pseudanabaenales</taxon>
        <taxon>Pseudanabaenaceae</taxon>
        <taxon>Tumidithrix</taxon>
        <taxon>Tumidithrix elongata</taxon>
    </lineage>
</organism>
<reference evidence="2" key="1">
    <citation type="submission" date="2024-01" db="EMBL/GenBank/DDBJ databases">
        <title>Bank of Algae and Cyanobacteria of the Azores (BACA) strain genomes.</title>
        <authorList>
            <person name="Luz R."/>
            <person name="Cordeiro R."/>
            <person name="Fonseca A."/>
            <person name="Goncalves V."/>
        </authorList>
    </citation>
    <scope>NUCLEOTIDE SEQUENCE</scope>
    <source>
        <strain evidence="2">BACA0141</strain>
    </source>
</reference>
<evidence type="ECO:0000313" key="2">
    <source>
        <dbReference type="EMBL" id="MEE3715461.1"/>
    </source>
</evidence>
<dbReference type="PANTHER" id="PTHR36738:SF1">
    <property type="entry name" value="EXPRESSED PROTEIN"/>
    <property type="match status" value="1"/>
</dbReference>
<feature type="transmembrane region" description="Helical" evidence="1">
    <location>
        <begin position="31"/>
        <end position="49"/>
    </location>
</feature>
<keyword evidence="3" id="KW-1185">Reference proteome</keyword>
<dbReference type="Proteomes" id="UP001333818">
    <property type="component" value="Unassembled WGS sequence"/>
</dbReference>
<feature type="transmembrane region" description="Helical" evidence="1">
    <location>
        <begin position="102"/>
        <end position="123"/>
    </location>
</feature>
<accession>A0AAW9PY37</accession>
<sequence length="159" mass="17231">MTKLTQVLQPIANQFEKLGTPEPIVHWGHPFFMAIVIFIMGSYVGYAGWRSRIATDPEIVTKSKADHRKLAPFMSAFLAAGYTGGLLSLVMQDKPLLESPHFWTGSTVLILLSINATLSLTGFAGNKAILRTIHAYVGSAILVLLFVHAALGLKLGLAI</sequence>
<dbReference type="PANTHER" id="PTHR36738">
    <property type="entry name" value="EXPRESSED PROTEIN"/>
    <property type="match status" value="1"/>
</dbReference>
<keyword evidence="1" id="KW-0472">Membrane</keyword>
<dbReference type="InterPro" id="IPR025067">
    <property type="entry name" value="DUF4079"/>
</dbReference>
<dbReference type="AlphaFoldDB" id="A0AAW9PY37"/>
<keyword evidence="1" id="KW-0812">Transmembrane</keyword>
<dbReference type="EMBL" id="JAZBJZ010000004">
    <property type="protein sequence ID" value="MEE3715461.1"/>
    <property type="molecule type" value="Genomic_DNA"/>
</dbReference>
<dbReference type="RefSeq" id="WP_330481884.1">
    <property type="nucleotide sequence ID" value="NZ_JAZBJZ010000004.1"/>
</dbReference>
<protein>
    <submittedName>
        <fullName evidence="2">DUF4079 domain-containing protein</fullName>
    </submittedName>
</protein>
<evidence type="ECO:0000256" key="1">
    <source>
        <dbReference type="SAM" id="Phobius"/>
    </source>
</evidence>
<dbReference type="GO" id="GO:0016020">
    <property type="term" value="C:membrane"/>
    <property type="evidence" value="ECO:0007669"/>
    <property type="project" value="TreeGrafter"/>
</dbReference>
<feature type="transmembrane region" description="Helical" evidence="1">
    <location>
        <begin position="70"/>
        <end position="90"/>
    </location>
</feature>
<name>A0AAW9PY37_9CYAN</name>
<feature type="transmembrane region" description="Helical" evidence="1">
    <location>
        <begin position="135"/>
        <end position="157"/>
    </location>
</feature>
<gene>
    <name evidence="2" type="ORF">V2H45_01735</name>
</gene>
<comment type="caution">
    <text evidence="2">The sequence shown here is derived from an EMBL/GenBank/DDBJ whole genome shotgun (WGS) entry which is preliminary data.</text>
</comment>
<keyword evidence="1" id="KW-1133">Transmembrane helix</keyword>
<dbReference type="Gene3D" id="1.20.120.1770">
    <property type="match status" value="1"/>
</dbReference>
<proteinExistence type="predicted"/>
<dbReference type="Pfam" id="PF13301">
    <property type="entry name" value="DUF4079"/>
    <property type="match status" value="1"/>
</dbReference>